<keyword evidence="6" id="KW-1133">Transmembrane helix</keyword>
<proteinExistence type="predicted"/>
<evidence type="ECO:0000256" key="6">
    <source>
        <dbReference type="SAM" id="Phobius"/>
    </source>
</evidence>
<sequence>MSTNSGRKLALFISVMLLAVAALTLVPDTWLTGGSPACHSCHEAQAPADHMLFRQNYLGYNSLCSFAPFSTLILATAGLIIFLTTFRFRFERWGKEYRVIASSASFGMAILTLVPYTGQYTNLIGGHTLCPAVPISTGLLAGAGLVSLAGFMVCPFLVAWRCRCPSLEATLDVWQSPHRSINRLIRLLVTGKLDKEAIRRTYRCTLCNKCGLAWFNRQARKIAVGKGIVPSHLSNIRSAVQATGNPYGVIADGGTMIGTKCDTQKCDTLLFMGCTARFRTPEILEAARTLLDQRGIQYHSLPDETCCGYTLYNLGDLKAAYEAVDKNIARFRQEGIRRIITVCPGCYESFRTLYRGRDGFNPEILLAVDLLKDKKVTVENVILHEPCHAKGRGEVVRGILMGAGDESTGGCCGAGGGLISWDRMLSTSRAMKLQENSGKTVITYCPLCYLNFKRANPDRVQDLYMLMAAHAVHAADEAQTAKEE</sequence>
<evidence type="ECO:0000256" key="2">
    <source>
        <dbReference type="ARBA" id="ARBA00022723"/>
    </source>
</evidence>
<accession>Q0W8I8</accession>
<evidence type="ECO:0000259" key="7">
    <source>
        <dbReference type="Pfam" id="PF02754"/>
    </source>
</evidence>
<dbReference type="EMBL" id="AM114193">
    <property type="protein sequence ID" value="CAJ35305.1"/>
    <property type="molecule type" value="Genomic_DNA"/>
</dbReference>
<keyword evidence="5" id="KW-0411">Iron-sulfur</keyword>
<keyword evidence="4" id="KW-0408">Iron</keyword>
<dbReference type="GO" id="GO:0051539">
    <property type="term" value="F:4 iron, 4 sulfur cluster binding"/>
    <property type="evidence" value="ECO:0007669"/>
    <property type="project" value="UniProtKB-KW"/>
</dbReference>
<dbReference type="GeneID" id="5144128"/>
<dbReference type="InterPro" id="IPR051460">
    <property type="entry name" value="HdrC_iron-sulfur_subunit"/>
</dbReference>
<dbReference type="Gene3D" id="1.20.1050.140">
    <property type="match status" value="1"/>
</dbReference>
<dbReference type="PANTHER" id="PTHR43255:SF1">
    <property type="entry name" value="IRON-SULFUR-BINDING OXIDOREDUCTASE FADF-RELATED"/>
    <property type="match status" value="1"/>
</dbReference>
<dbReference type="AlphaFoldDB" id="Q0W8I8"/>
<dbReference type="GO" id="GO:0016491">
    <property type="term" value="F:oxidoreductase activity"/>
    <property type="evidence" value="ECO:0007669"/>
    <property type="project" value="UniProtKB-KW"/>
</dbReference>
<feature type="transmembrane region" description="Helical" evidence="6">
    <location>
        <begin position="98"/>
        <end position="118"/>
    </location>
</feature>
<feature type="transmembrane region" description="Helical" evidence="6">
    <location>
        <begin position="66"/>
        <end position="86"/>
    </location>
</feature>
<reference evidence="8 9" key="1">
    <citation type="journal article" date="2006" name="Science">
        <title>Genome of rice cluster I archaea -- the key methane producers in the rice rhizosphere.</title>
        <authorList>
            <person name="Erkel C."/>
            <person name="Kube M."/>
            <person name="Reinhardt R."/>
            <person name="Liesack W."/>
        </authorList>
    </citation>
    <scope>NUCLEOTIDE SEQUENCE [LARGE SCALE GENOMIC DNA]</scope>
    <source>
        <strain evidence="9">DSM 22066 / NBRC 105507 / MRE50</strain>
    </source>
</reference>
<dbReference type="Pfam" id="PF02754">
    <property type="entry name" value="CCG"/>
    <property type="match status" value="2"/>
</dbReference>
<protein>
    <submittedName>
        <fullName evidence="8">Predicted Fe-S cluster-binding oxidoreductase</fullName>
    </submittedName>
</protein>
<dbReference type="GO" id="GO:0046872">
    <property type="term" value="F:metal ion binding"/>
    <property type="evidence" value="ECO:0007669"/>
    <property type="project" value="UniProtKB-KW"/>
</dbReference>
<dbReference type="eggNOG" id="arCOG00333">
    <property type="taxonomic scope" value="Archaea"/>
</dbReference>
<evidence type="ECO:0000313" key="8">
    <source>
        <dbReference type="EMBL" id="CAJ35305.1"/>
    </source>
</evidence>
<gene>
    <name evidence="8" type="ORF">LRC333</name>
</gene>
<keyword evidence="3" id="KW-0560">Oxidoreductase</keyword>
<feature type="domain" description="Cysteine-rich" evidence="7">
    <location>
        <begin position="408"/>
        <end position="453"/>
    </location>
</feature>
<feature type="domain" description="Cysteine-rich" evidence="7">
    <location>
        <begin position="270"/>
        <end position="350"/>
    </location>
</feature>
<dbReference type="PANTHER" id="PTHR43255">
    <property type="entry name" value="IRON-SULFUR-BINDING OXIDOREDUCTASE FADF-RELATED-RELATED"/>
    <property type="match status" value="1"/>
</dbReference>
<keyword evidence="6" id="KW-0812">Transmembrane</keyword>
<name>Q0W8I8_METAR</name>
<evidence type="ECO:0000313" key="9">
    <source>
        <dbReference type="Proteomes" id="UP000000663"/>
    </source>
</evidence>
<dbReference type="KEGG" id="rci:LRC333"/>
<evidence type="ECO:0000256" key="3">
    <source>
        <dbReference type="ARBA" id="ARBA00023002"/>
    </source>
</evidence>
<evidence type="ECO:0000256" key="5">
    <source>
        <dbReference type="ARBA" id="ARBA00023014"/>
    </source>
</evidence>
<keyword evidence="2" id="KW-0479">Metal-binding</keyword>
<dbReference type="OrthoDB" id="35334at2157"/>
<feature type="transmembrane region" description="Helical" evidence="6">
    <location>
        <begin position="138"/>
        <end position="160"/>
    </location>
</feature>
<evidence type="ECO:0000256" key="1">
    <source>
        <dbReference type="ARBA" id="ARBA00022485"/>
    </source>
</evidence>
<feature type="transmembrane region" description="Helical" evidence="6">
    <location>
        <begin position="9"/>
        <end position="26"/>
    </location>
</feature>
<keyword evidence="9" id="KW-1185">Reference proteome</keyword>
<evidence type="ECO:0000256" key="4">
    <source>
        <dbReference type="ARBA" id="ARBA00023004"/>
    </source>
</evidence>
<dbReference type="RefSeq" id="WP_012037185.1">
    <property type="nucleotide sequence ID" value="NC_009464.1"/>
</dbReference>
<organism evidence="8 9">
    <name type="scientific">Methanocella arvoryzae (strain DSM 22066 / NBRC 105507 / MRE50)</name>
    <dbReference type="NCBI Taxonomy" id="351160"/>
    <lineage>
        <taxon>Archaea</taxon>
        <taxon>Methanobacteriati</taxon>
        <taxon>Methanobacteriota</taxon>
        <taxon>Stenosarchaea group</taxon>
        <taxon>Methanomicrobia</taxon>
        <taxon>Methanocellales</taxon>
        <taxon>Methanocellaceae</taxon>
        <taxon>Methanocella</taxon>
    </lineage>
</organism>
<dbReference type="InterPro" id="IPR004017">
    <property type="entry name" value="Cys_rich_dom"/>
</dbReference>
<dbReference type="GO" id="GO:0005886">
    <property type="term" value="C:plasma membrane"/>
    <property type="evidence" value="ECO:0007669"/>
    <property type="project" value="TreeGrafter"/>
</dbReference>
<keyword evidence="6" id="KW-0472">Membrane</keyword>
<dbReference type="STRING" id="351160.LRC333"/>
<keyword evidence="1" id="KW-0004">4Fe-4S</keyword>
<dbReference type="Proteomes" id="UP000000663">
    <property type="component" value="Chromosome"/>
</dbReference>